<dbReference type="Proteomes" id="UP000248863">
    <property type="component" value="Unassembled WGS sequence"/>
</dbReference>
<evidence type="ECO:0000256" key="2">
    <source>
        <dbReference type="SAM" id="MobiDB-lite"/>
    </source>
</evidence>
<dbReference type="SUPFAM" id="SSF159127">
    <property type="entry name" value="HupF/HypC-like"/>
    <property type="match status" value="1"/>
</dbReference>
<feature type="compositionally biased region" description="Low complexity" evidence="2">
    <location>
        <begin position="1"/>
        <end position="30"/>
    </location>
</feature>
<organism evidence="3 4">
    <name type="scientific">Rhodoplanes elegans</name>
    <dbReference type="NCBI Taxonomy" id="29408"/>
    <lineage>
        <taxon>Bacteria</taxon>
        <taxon>Pseudomonadati</taxon>
        <taxon>Pseudomonadota</taxon>
        <taxon>Alphaproteobacteria</taxon>
        <taxon>Hyphomicrobiales</taxon>
        <taxon>Nitrobacteraceae</taxon>
        <taxon>Rhodoplanes</taxon>
    </lineage>
</organism>
<comment type="similarity">
    <text evidence="1">Belongs to the HupF/HypC family.</text>
</comment>
<dbReference type="Gene3D" id="2.30.30.140">
    <property type="match status" value="1"/>
</dbReference>
<name>A0A327KTL6_9BRAD</name>
<dbReference type="PRINTS" id="PR00445">
    <property type="entry name" value="HUPFHYPC"/>
</dbReference>
<accession>A0A327KTL6</accession>
<reference evidence="3 4" key="1">
    <citation type="submission" date="2017-07" db="EMBL/GenBank/DDBJ databases">
        <title>Draft Genome Sequences of Select Purple Nonsulfur Bacteria.</title>
        <authorList>
            <person name="Lasarre B."/>
            <person name="Mckinlay J.B."/>
        </authorList>
    </citation>
    <scope>NUCLEOTIDE SEQUENCE [LARGE SCALE GENOMIC DNA]</scope>
    <source>
        <strain evidence="3 4">DSM 11907</strain>
    </source>
</reference>
<evidence type="ECO:0000313" key="4">
    <source>
        <dbReference type="Proteomes" id="UP000248863"/>
    </source>
</evidence>
<gene>
    <name evidence="3" type="ORF">CH338_02525</name>
</gene>
<dbReference type="OrthoDB" id="9806017at2"/>
<dbReference type="GO" id="GO:0005506">
    <property type="term" value="F:iron ion binding"/>
    <property type="evidence" value="ECO:0007669"/>
    <property type="project" value="TreeGrafter"/>
</dbReference>
<dbReference type="PANTHER" id="PTHR35177:SF2">
    <property type="entry name" value="HYDROGENASE MATURATION FACTOR HYBG"/>
    <property type="match status" value="1"/>
</dbReference>
<dbReference type="Pfam" id="PF01455">
    <property type="entry name" value="HupF_HypC"/>
    <property type="match status" value="1"/>
</dbReference>
<dbReference type="EMBL" id="NPEU01000013">
    <property type="protein sequence ID" value="RAI41617.1"/>
    <property type="molecule type" value="Genomic_DNA"/>
</dbReference>
<dbReference type="PANTHER" id="PTHR35177">
    <property type="entry name" value="HYDROGENASE MATURATION FACTOR HYBG"/>
    <property type="match status" value="1"/>
</dbReference>
<sequence length="155" mass="16504">MGIHRTGTTAPRRPLTPRPRSTRQPVTLPRGRPPPLPLEPNRRRRTRPMCIALPRRIVAVVDRDRFMVALAPEASAGPGDADTISVSLLADGPAAADALVGAWVLVHAGFALAIVDAEDARSRLQVFAAMRGDSTEIDFGDFAAVTGRGSGPRPT</sequence>
<dbReference type="GO" id="GO:1902670">
    <property type="term" value="F:carbon dioxide binding"/>
    <property type="evidence" value="ECO:0007669"/>
    <property type="project" value="TreeGrafter"/>
</dbReference>
<comment type="caution">
    <text evidence="3">The sequence shown here is derived from an EMBL/GenBank/DDBJ whole genome shotgun (WGS) entry which is preliminary data.</text>
</comment>
<evidence type="ECO:0000313" key="3">
    <source>
        <dbReference type="EMBL" id="RAI41617.1"/>
    </source>
</evidence>
<evidence type="ECO:0000256" key="1">
    <source>
        <dbReference type="ARBA" id="ARBA00006018"/>
    </source>
</evidence>
<protein>
    <submittedName>
        <fullName evidence="3">Uncharacterized protein</fullName>
    </submittedName>
</protein>
<dbReference type="AlphaFoldDB" id="A0A327KTL6"/>
<dbReference type="GO" id="GO:0051604">
    <property type="term" value="P:protein maturation"/>
    <property type="evidence" value="ECO:0007669"/>
    <property type="project" value="TreeGrafter"/>
</dbReference>
<feature type="region of interest" description="Disordered" evidence="2">
    <location>
        <begin position="1"/>
        <end position="43"/>
    </location>
</feature>
<keyword evidence="4" id="KW-1185">Reference proteome</keyword>
<proteinExistence type="inferred from homology"/>
<dbReference type="InterPro" id="IPR001109">
    <property type="entry name" value="Hydrogenase_HupF/HypC"/>
</dbReference>